<gene>
    <name evidence="3" type="ORF">PGLA1383_LOCUS34396</name>
</gene>
<dbReference type="AlphaFoldDB" id="A0A813FWP3"/>
<accession>A0A813FWP3</accession>
<dbReference type="OMA" id="HEREHWE"/>
<keyword evidence="1" id="KW-0802">TPR repeat</keyword>
<feature type="region of interest" description="Disordered" evidence="2">
    <location>
        <begin position="95"/>
        <end position="155"/>
    </location>
</feature>
<proteinExistence type="predicted"/>
<dbReference type="SMART" id="SM00028">
    <property type="entry name" value="TPR"/>
    <property type="match status" value="3"/>
</dbReference>
<keyword evidence="4" id="KW-1185">Reference proteome</keyword>
<feature type="compositionally biased region" description="Polar residues" evidence="2">
    <location>
        <begin position="823"/>
        <end position="837"/>
    </location>
</feature>
<evidence type="ECO:0000256" key="2">
    <source>
        <dbReference type="SAM" id="MobiDB-lite"/>
    </source>
</evidence>
<dbReference type="Proteomes" id="UP000654075">
    <property type="component" value="Unassembled WGS sequence"/>
</dbReference>
<dbReference type="PROSITE" id="PS50005">
    <property type="entry name" value="TPR"/>
    <property type="match status" value="1"/>
</dbReference>
<dbReference type="InterPro" id="IPR011990">
    <property type="entry name" value="TPR-like_helical_dom_sf"/>
</dbReference>
<evidence type="ECO:0000313" key="3">
    <source>
        <dbReference type="EMBL" id="CAE8616725.1"/>
    </source>
</evidence>
<dbReference type="Gene3D" id="1.25.40.10">
    <property type="entry name" value="Tetratricopeptide repeat domain"/>
    <property type="match status" value="1"/>
</dbReference>
<evidence type="ECO:0000256" key="1">
    <source>
        <dbReference type="PROSITE-ProRule" id="PRU00339"/>
    </source>
</evidence>
<dbReference type="InterPro" id="IPR019734">
    <property type="entry name" value="TPR_rpt"/>
</dbReference>
<name>A0A813FWP3_POLGL</name>
<dbReference type="OrthoDB" id="420195at2759"/>
<evidence type="ECO:0000313" key="4">
    <source>
        <dbReference type="Proteomes" id="UP000654075"/>
    </source>
</evidence>
<feature type="repeat" description="TPR" evidence="1">
    <location>
        <begin position="1012"/>
        <end position="1045"/>
    </location>
</feature>
<comment type="caution">
    <text evidence="3">The sequence shown here is derived from an EMBL/GenBank/DDBJ whole genome shotgun (WGS) entry which is preliminary data.</text>
</comment>
<reference evidence="3" key="1">
    <citation type="submission" date="2021-02" db="EMBL/GenBank/DDBJ databases">
        <authorList>
            <person name="Dougan E. K."/>
            <person name="Rhodes N."/>
            <person name="Thang M."/>
            <person name="Chan C."/>
        </authorList>
    </citation>
    <scope>NUCLEOTIDE SEQUENCE</scope>
</reference>
<dbReference type="SUPFAM" id="SSF48452">
    <property type="entry name" value="TPR-like"/>
    <property type="match status" value="1"/>
</dbReference>
<evidence type="ECO:0008006" key="5">
    <source>
        <dbReference type="Google" id="ProtNLM"/>
    </source>
</evidence>
<protein>
    <recommendedName>
        <fullName evidence="5">Protein O-GlcNAc transferase</fullName>
    </recommendedName>
</protein>
<feature type="region of interest" description="Disordered" evidence="2">
    <location>
        <begin position="808"/>
        <end position="838"/>
    </location>
</feature>
<dbReference type="EMBL" id="CAJNNV010025946">
    <property type="protein sequence ID" value="CAE8616725.1"/>
    <property type="molecule type" value="Genomic_DNA"/>
</dbReference>
<organism evidence="3 4">
    <name type="scientific">Polarella glacialis</name>
    <name type="common">Dinoflagellate</name>
    <dbReference type="NCBI Taxonomy" id="89957"/>
    <lineage>
        <taxon>Eukaryota</taxon>
        <taxon>Sar</taxon>
        <taxon>Alveolata</taxon>
        <taxon>Dinophyceae</taxon>
        <taxon>Suessiales</taxon>
        <taxon>Suessiaceae</taxon>
        <taxon>Polarella</taxon>
    </lineage>
</organism>
<sequence length="1164" mass="129298">MRVRIATIHDEHGKDNEEQDNLWSAELELAAGMSVQELKHLLSGPAHGLGISKDTKVLSRRQTGLLFTLQDAAKVTADMLLRGVTVPGPSAVPKLAASRQHVTTVHVSDSAGAPVPPPSRSPPSATLQKPAAEPIRFGSGGYGQPGQPQPRPGRGRSWLRMVQHVWSQPSWMVELSRGPGRPSVQEAGMTLGEITLALSDDLVQKQLDTLFADCGFDRRQLETSRPGGLPRIVELVRCVSKVLHRSSRPVLERRGRGGDSLASFVEAFQAVEAGLLVEEISMLLGSFQFMVWMGGPDPRIPAQFQKQRQPRKQAVRSLPSSIFLAYMYHAALPPLERRKRAGPRAISFLEMMLREYAKTAGEIWSKPAAARTKPLVVWLLNAQDSEEGHLARTGYFEDVAGLVEGEEERITLYLVGSVKPHGFPCGRRVRVHVVESQDGAPKPDLVVCLHSGLGCLEPSVIEQWLPWLAPLLGRDESQACDSIVHKPIIAFTSRCESMAQAELRLLEQLGLNIILSAVRNLFSGMAAGPQAKYDDHGWVTAVQGSTTRYSQLSAEQILQLDVATLCSRSAELCPQPCKDVYESCSKADRSPAVFWGILDLKYDPRLLLEGRVKVLETGDGRSSKFSGYGAAIKEKMQQDHKLEEALHRAVLVENKKLTHDFFEEGGYGHIQPKQLCLRRIYSETLASDIIRGLALKPSDCCILKLCNRCRAAGVIPLQASELDEALKQLLHPPENVEAWLAEQPPDFPRNCTWGCFEEQLRHWWSNECPVFLVEELCVSAPTQLDGSDFDGTMRVAFSLHRVEDRSETRQVSLDDLEEDQEEASTSSKSHLQQTKSTDPFACDGDVAFPGEARPGGLVLEWLGGYWKLPGKDMSSTDLSGRIISKAKTGTAPTEALQLHEVYAAMGNAVELMFTNTNQLSPQNLLRRYPDNRELGAFIAARLACSMRMRDPTKSKQVMGLAQASNVKGSSPSKEVVDSYIHRNFGVLEALMGRWKHSAEHFRRSLVAMPTNSSSHYLLGMHCLDAEDWTTSIRHFQASLQLDPDFKAPWVNSAVAWLRLKEWRRAVEACDACLNRHPQAAHCFYNKGLALFFEVLSQESEGPAWKLDEPLREEALKAFDDARANLERASMWTPGDDQLVEALRSRSRLGAPLSWDGWKFFAWRP</sequence>